<accession>A0A2K2DK28</accession>
<dbReference type="EnsemblPlants" id="PNT74631">
    <property type="protein sequence ID" value="PNT74631"/>
    <property type="gene ID" value="BRADI_1g19036v3"/>
</dbReference>
<evidence type="ECO:0000313" key="2">
    <source>
        <dbReference type="EMBL" id="PNT74631.1"/>
    </source>
</evidence>
<evidence type="ECO:0000313" key="3">
    <source>
        <dbReference type="EnsemblPlants" id="PNT74631"/>
    </source>
</evidence>
<dbReference type="Gramene" id="PNT74631">
    <property type="protein sequence ID" value="PNT74631"/>
    <property type="gene ID" value="BRADI_1g19036v3"/>
</dbReference>
<organism evidence="2">
    <name type="scientific">Brachypodium distachyon</name>
    <name type="common">Purple false brome</name>
    <name type="synonym">Trachynia distachya</name>
    <dbReference type="NCBI Taxonomy" id="15368"/>
    <lineage>
        <taxon>Eukaryota</taxon>
        <taxon>Viridiplantae</taxon>
        <taxon>Streptophyta</taxon>
        <taxon>Embryophyta</taxon>
        <taxon>Tracheophyta</taxon>
        <taxon>Spermatophyta</taxon>
        <taxon>Magnoliopsida</taxon>
        <taxon>Liliopsida</taxon>
        <taxon>Poales</taxon>
        <taxon>Poaceae</taxon>
        <taxon>BOP clade</taxon>
        <taxon>Pooideae</taxon>
        <taxon>Stipodae</taxon>
        <taxon>Brachypodieae</taxon>
        <taxon>Brachypodium</taxon>
    </lineage>
</organism>
<reference evidence="2" key="2">
    <citation type="submission" date="2017-06" db="EMBL/GenBank/DDBJ databases">
        <title>WGS assembly of Brachypodium distachyon.</title>
        <authorList>
            <consortium name="The International Brachypodium Initiative"/>
            <person name="Lucas S."/>
            <person name="Harmon-Smith M."/>
            <person name="Lail K."/>
            <person name="Tice H."/>
            <person name="Grimwood J."/>
            <person name="Bruce D."/>
            <person name="Barry K."/>
            <person name="Shu S."/>
            <person name="Lindquist E."/>
            <person name="Wang M."/>
            <person name="Pitluck S."/>
            <person name="Vogel J.P."/>
            <person name="Garvin D.F."/>
            <person name="Mockler T.C."/>
            <person name="Schmutz J."/>
            <person name="Rokhsar D."/>
            <person name="Bevan M.W."/>
        </authorList>
    </citation>
    <scope>NUCLEOTIDE SEQUENCE</scope>
    <source>
        <strain evidence="2">Bd21</strain>
    </source>
</reference>
<keyword evidence="4" id="KW-1185">Reference proteome</keyword>
<name>A0A2K2DK28_BRADI</name>
<reference evidence="3" key="3">
    <citation type="submission" date="2018-08" db="UniProtKB">
        <authorList>
            <consortium name="EnsemblPlants"/>
        </authorList>
    </citation>
    <scope>IDENTIFICATION</scope>
    <source>
        <strain evidence="3">cv. Bd21</strain>
    </source>
</reference>
<dbReference type="AlphaFoldDB" id="A0A2K2DK28"/>
<gene>
    <name evidence="2" type="ORF">BRADI_1g19036v3</name>
</gene>
<dbReference type="Proteomes" id="UP000008810">
    <property type="component" value="Chromosome 1"/>
</dbReference>
<feature type="region of interest" description="Disordered" evidence="1">
    <location>
        <begin position="46"/>
        <end position="67"/>
    </location>
</feature>
<reference evidence="2 3" key="1">
    <citation type="journal article" date="2010" name="Nature">
        <title>Genome sequencing and analysis of the model grass Brachypodium distachyon.</title>
        <authorList>
            <consortium name="International Brachypodium Initiative"/>
        </authorList>
    </citation>
    <scope>NUCLEOTIDE SEQUENCE [LARGE SCALE GENOMIC DNA]</scope>
    <source>
        <strain evidence="2 3">Bd21</strain>
    </source>
</reference>
<proteinExistence type="predicted"/>
<dbReference type="InParanoid" id="A0A2K2DK28"/>
<evidence type="ECO:0000256" key="1">
    <source>
        <dbReference type="SAM" id="MobiDB-lite"/>
    </source>
</evidence>
<dbReference type="EMBL" id="CM000880">
    <property type="protein sequence ID" value="PNT74631.1"/>
    <property type="molecule type" value="Genomic_DNA"/>
</dbReference>
<evidence type="ECO:0000313" key="4">
    <source>
        <dbReference type="Proteomes" id="UP000008810"/>
    </source>
</evidence>
<sequence>MGCSNRIRNQLSPRAASCRLQHVRASSDLLRYFAATPAHRMTIEEGHAQQHSSTYETIDRGQADGSRGPGRLTWALDLRASISYPVRGVHVRATGSSKEATTILGCVWCFVS</sequence>
<protein>
    <submittedName>
        <fullName evidence="2 3">Uncharacterized protein</fullName>
    </submittedName>
</protein>